<dbReference type="Pfam" id="PF00237">
    <property type="entry name" value="Ribosomal_L22"/>
    <property type="match status" value="1"/>
</dbReference>
<keyword evidence="3 6" id="KW-0687">Ribonucleoprotein</keyword>
<feature type="region of interest" description="Disordered" evidence="7">
    <location>
        <begin position="126"/>
        <end position="151"/>
    </location>
</feature>
<evidence type="ECO:0000256" key="2">
    <source>
        <dbReference type="ARBA" id="ARBA00022980"/>
    </source>
</evidence>
<evidence type="ECO:0000313" key="9">
    <source>
        <dbReference type="Proteomes" id="UP000268014"/>
    </source>
</evidence>
<gene>
    <name evidence="8" type="ORF">HPLM_LOCUS19565</name>
</gene>
<dbReference type="GO" id="GO:0003735">
    <property type="term" value="F:structural constituent of ribosome"/>
    <property type="evidence" value="ECO:0007669"/>
    <property type="project" value="InterPro"/>
</dbReference>
<dbReference type="PANTHER" id="PTHR11593:SF10">
    <property type="entry name" value="60S RIBOSOMAL PROTEIN L17"/>
    <property type="match status" value="1"/>
</dbReference>
<dbReference type="InterPro" id="IPR018260">
    <property type="entry name" value="Ribosomal_uL22_CS"/>
</dbReference>
<dbReference type="PROSITE" id="PS00464">
    <property type="entry name" value="RIBOSOMAL_L22"/>
    <property type="match status" value="1"/>
</dbReference>
<dbReference type="Gene3D" id="3.90.470.10">
    <property type="entry name" value="Ribosomal protein L22/L17"/>
    <property type="match status" value="1"/>
</dbReference>
<evidence type="ECO:0000256" key="7">
    <source>
        <dbReference type="SAM" id="MobiDB-lite"/>
    </source>
</evidence>
<reference evidence="8 9" key="2">
    <citation type="submission" date="2018-11" db="EMBL/GenBank/DDBJ databases">
        <authorList>
            <consortium name="Pathogen Informatics"/>
        </authorList>
    </citation>
    <scope>NUCLEOTIDE SEQUENCE [LARGE SCALE GENOMIC DNA]</scope>
    <source>
        <strain evidence="8 9">MHpl1</strain>
    </source>
</reference>
<feature type="compositionally biased region" description="Basic and acidic residues" evidence="7">
    <location>
        <begin position="126"/>
        <end position="135"/>
    </location>
</feature>
<dbReference type="NCBIfam" id="TIGR01038">
    <property type="entry name" value="uL22_arch_euk"/>
    <property type="match status" value="1"/>
</dbReference>
<feature type="compositionally biased region" description="Basic residues" evidence="7">
    <location>
        <begin position="136"/>
        <end position="151"/>
    </location>
</feature>
<comment type="similarity">
    <text evidence="1 6">Belongs to the universal ribosomal protein uL22 family.</text>
</comment>
<dbReference type="InterPro" id="IPR036394">
    <property type="entry name" value="Ribosomal_uL22_sf"/>
</dbReference>
<accession>A0A0N4X5D1</accession>
<dbReference type="GO" id="GO:0002181">
    <property type="term" value="P:cytoplasmic translation"/>
    <property type="evidence" value="ECO:0007669"/>
    <property type="project" value="TreeGrafter"/>
</dbReference>
<dbReference type="SUPFAM" id="SSF54843">
    <property type="entry name" value="Ribosomal protein L22"/>
    <property type="match status" value="1"/>
</dbReference>
<dbReference type="OMA" id="QVNHAPC"/>
<dbReference type="CDD" id="cd00336">
    <property type="entry name" value="Ribosomal_L22"/>
    <property type="match status" value="1"/>
</dbReference>
<proteinExistence type="inferred from homology"/>
<dbReference type="EMBL" id="UZAF01021414">
    <property type="protein sequence ID" value="VDO77984.1"/>
    <property type="molecule type" value="Genomic_DNA"/>
</dbReference>
<dbReference type="OrthoDB" id="10254664at2759"/>
<dbReference type="Proteomes" id="UP000268014">
    <property type="component" value="Unassembled WGS sequence"/>
</dbReference>
<reference evidence="10" key="1">
    <citation type="submission" date="2017-02" db="UniProtKB">
        <authorList>
            <consortium name="WormBaseParasite"/>
        </authorList>
    </citation>
    <scope>IDENTIFICATION</scope>
</reference>
<dbReference type="AlphaFoldDB" id="A0A0N4X5D1"/>
<dbReference type="GO" id="GO:0022625">
    <property type="term" value="C:cytosolic large ribosomal subunit"/>
    <property type="evidence" value="ECO:0007669"/>
    <property type="project" value="TreeGrafter"/>
</dbReference>
<dbReference type="InterPro" id="IPR001063">
    <property type="entry name" value="Ribosomal_uL22"/>
</dbReference>
<protein>
    <recommendedName>
        <fullName evidence="4">Large ribosomal subunit protein uL22</fullName>
    </recommendedName>
    <alternativeName>
        <fullName evidence="5">60S ribosomal protein L17</fullName>
    </alternativeName>
</protein>
<evidence type="ECO:0000256" key="4">
    <source>
        <dbReference type="ARBA" id="ARBA00035207"/>
    </source>
</evidence>
<evidence type="ECO:0000313" key="10">
    <source>
        <dbReference type="WBParaSite" id="HPLM_0001957301-mRNA-1"/>
    </source>
</evidence>
<evidence type="ECO:0000256" key="1">
    <source>
        <dbReference type="ARBA" id="ARBA00009451"/>
    </source>
</evidence>
<evidence type="ECO:0000256" key="5">
    <source>
        <dbReference type="ARBA" id="ARBA00035325"/>
    </source>
</evidence>
<dbReference type="InterPro" id="IPR005721">
    <property type="entry name" value="Ribosomal_uL22_euk/arc"/>
</dbReference>
<evidence type="ECO:0000256" key="6">
    <source>
        <dbReference type="RuleBase" id="RU004005"/>
    </source>
</evidence>
<organism evidence="10">
    <name type="scientific">Haemonchus placei</name>
    <name type="common">Barber's pole worm</name>
    <dbReference type="NCBI Taxonomy" id="6290"/>
    <lineage>
        <taxon>Eukaryota</taxon>
        <taxon>Metazoa</taxon>
        <taxon>Ecdysozoa</taxon>
        <taxon>Nematoda</taxon>
        <taxon>Chromadorea</taxon>
        <taxon>Rhabditida</taxon>
        <taxon>Rhabditina</taxon>
        <taxon>Rhabditomorpha</taxon>
        <taxon>Strongyloidea</taxon>
        <taxon>Trichostrongylidae</taxon>
        <taxon>Haemonchus</taxon>
    </lineage>
</organism>
<name>A0A0N4X5D1_HAEPC</name>
<evidence type="ECO:0000256" key="3">
    <source>
        <dbReference type="ARBA" id="ARBA00023274"/>
    </source>
</evidence>
<sequence>MALRNMPLRRAQRFLENVKEQKEIVPFLRFNGGVGRKAQCKQWNTTQGRWPKKSAEFLLDLLKNAESNAEYKGLDVDHLVVDHIVVQRAAKMRRRTYRAHGRINPYMSSPCHIEVILTEKEDVVAKPTDDIPRTKKESKRKQRRQLARGDY</sequence>
<dbReference type="WBParaSite" id="HPLM_0001957301-mRNA-1">
    <property type="protein sequence ID" value="HPLM_0001957301-mRNA-1"/>
    <property type="gene ID" value="HPLM_0001957301"/>
</dbReference>
<dbReference type="STRING" id="6290.A0A0N4X5D1"/>
<keyword evidence="9" id="KW-1185">Reference proteome</keyword>
<keyword evidence="2 6" id="KW-0689">Ribosomal protein</keyword>
<evidence type="ECO:0000313" key="8">
    <source>
        <dbReference type="EMBL" id="VDO77984.1"/>
    </source>
</evidence>
<dbReference type="PANTHER" id="PTHR11593">
    <property type="entry name" value="60S RIBOSOMAL PROTEIN L17"/>
    <property type="match status" value="1"/>
</dbReference>